<dbReference type="PANTHER" id="PTHR39332">
    <property type="entry name" value="BLL4707 PROTEIN"/>
    <property type="match status" value="1"/>
</dbReference>
<dbReference type="EMBL" id="MCGR01000035">
    <property type="protein sequence ID" value="ORY76283.1"/>
    <property type="molecule type" value="Genomic_DNA"/>
</dbReference>
<dbReference type="InParanoid" id="A0A1Y2EXG0"/>
<keyword evidence="2" id="KW-1185">Reference proteome</keyword>
<reference evidence="1 2" key="1">
    <citation type="submission" date="2016-07" db="EMBL/GenBank/DDBJ databases">
        <title>Pervasive Adenine N6-methylation of Active Genes in Fungi.</title>
        <authorList>
            <consortium name="DOE Joint Genome Institute"/>
            <person name="Mondo S.J."/>
            <person name="Dannebaum R.O."/>
            <person name="Kuo R.C."/>
            <person name="Labutti K."/>
            <person name="Haridas S."/>
            <person name="Kuo A."/>
            <person name="Salamov A."/>
            <person name="Ahrendt S.R."/>
            <person name="Lipzen A."/>
            <person name="Sullivan W."/>
            <person name="Andreopoulos W.B."/>
            <person name="Clum A."/>
            <person name="Lindquist E."/>
            <person name="Daum C."/>
            <person name="Ramamoorthy G.K."/>
            <person name="Gryganskyi A."/>
            <person name="Culley D."/>
            <person name="Magnuson J.K."/>
            <person name="James T.Y."/>
            <person name="O'Malley M.A."/>
            <person name="Stajich J.E."/>
            <person name="Spatafora J.W."/>
            <person name="Visel A."/>
            <person name="Grigoriev I.V."/>
        </authorList>
    </citation>
    <scope>NUCLEOTIDE SEQUENCE [LARGE SCALE GENOMIC DNA]</scope>
    <source>
        <strain evidence="1 2">62-1032</strain>
    </source>
</reference>
<evidence type="ECO:0008006" key="3">
    <source>
        <dbReference type="Google" id="ProtNLM"/>
    </source>
</evidence>
<dbReference type="AlphaFoldDB" id="A0A1Y2EXG0"/>
<dbReference type="Proteomes" id="UP000193467">
    <property type="component" value="Unassembled WGS sequence"/>
</dbReference>
<gene>
    <name evidence="1" type="ORF">BCR35DRAFT_305948</name>
</gene>
<organism evidence="1 2">
    <name type="scientific">Leucosporidium creatinivorum</name>
    <dbReference type="NCBI Taxonomy" id="106004"/>
    <lineage>
        <taxon>Eukaryota</taxon>
        <taxon>Fungi</taxon>
        <taxon>Dikarya</taxon>
        <taxon>Basidiomycota</taxon>
        <taxon>Pucciniomycotina</taxon>
        <taxon>Microbotryomycetes</taxon>
        <taxon>Leucosporidiales</taxon>
        <taxon>Leucosporidium</taxon>
    </lineage>
</organism>
<comment type="caution">
    <text evidence="1">The sequence shown here is derived from an EMBL/GenBank/DDBJ whole genome shotgun (WGS) entry which is preliminary data.</text>
</comment>
<evidence type="ECO:0000313" key="1">
    <source>
        <dbReference type="EMBL" id="ORY76283.1"/>
    </source>
</evidence>
<evidence type="ECO:0000313" key="2">
    <source>
        <dbReference type="Proteomes" id="UP000193467"/>
    </source>
</evidence>
<dbReference type="SUPFAM" id="SSF55961">
    <property type="entry name" value="Bet v1-like"/>
    <property type="match status" value="1"/>
</dbReference>
<dbReference type="InterPro" id="IPR023393">
    <property type="entry name" value="START-like_dom_sf"/>
</dbReference>
<name>A0A1Y2EXG0_9BASI</name>
<dbReference type="Gene3D" id="3.30.530.20">
    <property type="match status" value="1"/>
</dbReference>
<dbReference type="PANTHER" id="PTHR39332:SF7">
    <property type="entry name" value="SRPBCC FAMILY PROTEIN"/>
    <property type="match status" value="1"/>
</dbReference>
<protein>
    <recommendedName>
        <fullName evidence="3">Bet v1-like protein</fullName>
    </recommendedName>
</protein>
<sequence>MSIPTSTYVLESSIVNAPLSATWHKIKLGDFASWWSALKSSSAVKGADAEADLYSWEFNDGTKLQVKQEEHSSINHSITYSVVSAEPALTYSSVVSKIELSPITSGPLEGSTYVSWSGNFSSDADAGVIEDARFKRKEALADLAKAASV</sequence>
<dbReference type="OrthoDB" id="10255646at2759"/>
<proteinExistence type="predicted"/>
<accession>A0A1Y2EXG0</accession>